<dbReference type="Pfam" id="PF03401">
    <property type="entry name" value="TctC"/>
    <property type="match status" value="1"/>
</dbReference>
<protein>
    <recommendedName>
        <fullName evidence="5">Tripartite tricarboxylate transporter substrate binding protein</fullName>
    </recommendedName>
</protein>
<dbReference type="CDD" id="cd07012">
    <property type="entry name" value="PBP2_Bug_TTT"/>
    <property type="match status" value="1"/>
</dbReference>
<sequence>MNRFFKMAASFAATLSLAAALAGPAAAQDFPSKAITIVAPFPPGALTDILVRTLQPKMEEKLGQSILIDNRAGAGGTVGTALVSRAKPDGYTLLITINAPIVMAPTLQKSVTYDPTKDLRGIAKLGETYLSLVAQKSSPFNSVADVIAAAKEKPGQLTFASAGIGSAHHIAGELLNRSAGIQLKHVPFQGGAPAMQALVGGQVDFAFAGLPTAHALVEAGELKFVALAEKARIPSHPDLPTINETAEGVETSSWMGFFAPAGTPDEVVEKLSAAALEALAEEDVQASMRKMGLEPTPSSPAELDKLIADDLAFWTNAVEIAGIEKQ</sequence>
<comment type="caution">
    <text evidence="3">The sequence shown here is derived from an EMBL/GenBank/DDBJ whole genome shotgun (WGS) entry which is preliminary data.</text>
</comment>
<feature type="signal peptide" evidence="2">
    <location>
        <begin position="1"/>
        <end position="27"/>
    </location>
</feature>
<dbReference type="EMBL" id="BMIF01000012">
    <property type="protein sequence ID" value="GGA76799.1"/>
    <property type="molecule type" value="Genomic_DNA"/>
</dbReference>
<keyword evidence="4" id="KW-1185">Reference proteome</keyword>
<accession>A0A916RYM7</accession>
<dbReference type="Proteomes" id="UP000636264">
    <property type="component" value="Unassembled WGS sequence"/>
</dbReference>
<dbReference type="AlphaFoldDB" id="A0A916RYM7"/>
<reference evidence="3" key="1">
    <citation type="journal article" date="2014" name="Int. J. Syst. Evol. Microbiol.">
        <title>Complete genome sequence of Corynebacterium casei LMG S-19264T (=DSM 44701T), isolated from a smear-ripened cheese.</title>
        <authorList>
            <consortium name="US DOE Joint Genome Institute (JGI-PGF)"/>
            <person name="Walter F."/>
            <person name="Albersmeier A."/>
            <person name="Kalinowski J."/>
            <person name="Ruckert C."/>
        </authorList>
    </citation>
    <scope>NUCLEOTIDE SEQUENCE</scope>
    <source>
        <strain evidence="3">CGMCC 1.15320</strain>
    </source>
</reference>
<reference evidence="3" key="2">
    <citation type="submission" date="2020-09" db="EMBL/GenBank/DDBJ databases">
        <authorList>
            <person name="Sun Q."/>
            <person name="Zhou Y."/>
        </authorList>
    </citation>
    <scope>NUCLEOTIDE SEQUENCE</scope>
    <source>
        <strain evidence="3">CGMCC 1.15320</strain>
    </source>
</reference>
<dbReference type="PIRSF" id="PIRSF017082">
    <property type="entry name" value="YflP"/>
    <property type="match status" value="1"/>
</dbReference>
<dbReference type="InterPro" id="IPR005064">
    <property type="entry name" value="BUG"/>
</dbReference>
<dbReference type="RefSeq" id="WP_188722255.1">
    <property type="nucleotide sequence ID" value="NZ_BMIF01000012.1"/>
</dbReference>
<dbReference type="InterPro" id="IPR042100">
    <property type="entry name" value="Bug_dom1"/>
</dbReference>
<feature type="chain" id="PRO_5037827929" description="Tripartite tricarboxylate transporter substrate binding protein" evidence="2">
    <location>
        <begin position="28"/>
        <end position="326"/>
    </location>
</feature>
<evidence type="ECO:0000313" key="3">
    <source>
        <dbReference type="EMBL" id="GGA76799.1"/>
    </source>
</evidence>
<evidence type="ECO:0000313" key="4">
    <source>
        <dbReference type="Proteomes" id="UP000636264"/>
    </source>
</evidence>
<keyword evidence="2" id="KW-0732">Signal</keyword>
<comment type="similarity">
    <text evidence="1">Belongs to the UPF0065 (bug) family.</text>
</comment>
<name>A0A916RYM7_9HYPH</name>
<evidence type="ECO:0000256" key="1">
    <source>
        <dbReference type="ARBA" id="ARBA00006987"/>
    </source>
</evidence>
<dbReference type="Gene3D" id="3.40.190.10">
    <property type="entry name" value="Periplasmic binding protein-like II"/>
    <property type="match status" value="1"/>
</dbReference>
<dbReference type="Gene3D" id="3.40.190.150">
    <property type="entry name" value="Bordetella uptake gene, domain 1"/>
    <property type="match status" value="1"/>
</dbReference>
<dbReference type="PANTHER" id="PTHR42928:SF5">
    <property type="entry name" value="BLR1237 PROTEIN"/>
    <property type="match status" value="1"/>
</dbReference>
<organism evidence="3 4">
    <name type="scientific">Nitratireductor aestuarii</name>
    <dbReference type="NCBI Taxonomy" id="1735103"/>
    <lineage>
        <taxon>Bacteria</taxon>
        <taxon>Pseudomonadati</taxon>
        <taxon>Pseudomonadota</taxon>
        <taxon>Alphaproteobacteria</taxon>
        <taxon>Hyphomicrobiales</taxon>
        <taxon>Phyllobacteriaceae</taxon>
        <taxon>Nitratireductor</taxon>
    </lineage>
</organism>
<dbReference type="PANTHER" id="PTHR42928">
    <property type="entry name" value="TRICARBOXYLATE-BINDING PROTEIN"/>
    <property type="match status" value="1"/>
</dbReference>
<proteinExistence type="inferred from homology"/>
<evidence type="ECO:0000256" key="2">
    <source>
        <dbReference type="SAM" id="SignalP"/>
    </source>
</evidence>
<evidence type="ECO:0008006" key="5">
    <source>
        <dbReference type="Google" id="ProtNLM"/>
    </source>
</evidence>
<gene>
    <name evidence="3" type="ORF">GCM10011385_33580</name>
</gene>
<dbReference type="SUPFAM" id="SSF53850">
    <property type="entry name" value="Periplasmic binding protein-like II"/>
    <property type="match status" value="1"/>
</dbReference>